<name>A0A7K0K1K4_9ACTO</name>
<evidence type="ECO:0000256" key="1">
    <source>
        <dbReference type="SAM" id="MobiDB-lite"/>
    </source>
</evidence>
<dbReference type="AlphaFoldDB" id="A0A7K0K1K4"/>
<reference evidence="2 3" key="1">
    <citation type="submission" date="2019-08" db="EMBL/GenBank/DDBJ databases">
        <title>In-depth cultivation of the pig gut microbiome towards novel bacterial diversity and tailored functional studies.</title>
        <authorList>
            <person name="Wylensek D."/>
            <person name="Hitch T.C.A."/>
            <person name="Clavel T."/>
        </authorList>
    </citation>
    <scope>NUCLEOTIDE SEQUENCE [LARGE SCALE GENOMIC DNA]</scope>
    <source>
        <strain evidence="2 3">RF-GAM-744-WT-7</strain>
    </source>
</reference>
<comment type="caution">
    <text evidence="2">The sequence shown here is derived from an EMBL/GenBank/DDBJ whole genome shotgun (WGS) entry which is preliminary data.</text>
</comment>
<dbReference type="RefSeq" id="WP_154543104.1">
    <property type="nucleotide sequence ID" value="NZ_VUMY01000002.1"/>
</dbReference>
<dbReference type="Proteomes" id="UP000442535">
    <property type="component" value="Unassembled WGS sequence"/>
</dbReference>
<protein>
    <recommendedName>
        <fullName evidence="4">HK97 gp10 family phage protein</fullName>
    </recommendedName>
</protein>
<sequence>MHPGEFAHVMNRAATQMPSTMRAAVMDYAQTLEGDIKRRQGHPPAPRAPHGDYRRSWTHTPGQAGNIVSADIHTKAPQAKRLEFGFTGPDRLGRVYHQAPRPHVAPAIEATTKEWEKTWKGAIDSALG</sequence>
<feature type="region of interest" description="Disordered" evidence="1">
    <location>
        <begin position="33"/>
        <end position="64"/>
    </location>
</feature>
<gene>
    <name evidence="2" type="ORF">FYJ63_01445</name>
</gene>
<evidence type="ECO:0008006" key="4">
    <source>
        <dbReference type="Google" id="ProtNLM"/>
    </source>
</evidence>
<proteinExistence type="predicted"/>
<evidence type="ECO:0000313" key="3">
    <source>
        <dbReference type="Proteomes" id="UP000442535"/>
    </source>
</evidence>
<organism evidence="2 3">
    <name type="scientific">Mobiluncus porci</name>
    <dbReference type="NCBI Taxonomy" id="2652278"/>
    <lineage>
        <taxon>Bacteria</taxon>
        <taxon>Bacillati</taxon>
        <taxon>Actinomycetota</taxon>
        <taxon>Actinomycetes</taxon>
        <taxon>Actinomycetales</taxon>
        <taxon>Actinomycetaceae</taxon>
        <taxon>Mobiluncus</taxon>
    </lineage>
</organism>
<keyword evidence="3" id="KW-1185">Reference proteome</keyword>
<evidence type="ECO:0000313" key="2">
    <source>
        <dbReference type="EMBL" id="MST48930.1"/>
    </source>
</evidence>
<dbReference type="EMBL" id="VUMY01000002">
    <property type="protein sequence ID" value="MST48930.1"/>
    <property type="molecule type" value="Genomic_DNA"/>
</dbReference>
<accession>A0A7K0K1K4</accession>